<feature type="compositionally biased region" description="Polar residues" evidence="1">
    <location>
        <begin position="225"/>
        <end position="235"/>
    </location>
</feature>
<reference evidence="3 4" key="1">
    <citation type="journal article" date="2021" name="Nat. Commun.">
        <title>Genetic determinants of endophytism in the Arabidopsis root mycobiome.</title>
        <authorList>
            <person name="Mesny F."/>
            <person name="Miyauchi S."/>
            <person name="Thiergart T."/>
            <person name="Pickel B."/>
            <person name="Atanasova L."/>
            <person name="Karlsson M."/>
            <person name="Huettel B."/>
            <person name="Barry K.W."/>
            <person name="Haridas S."/>
            <person name="Chen C."/>
            <person name="Bauer D."/>
            <person name="Andreopoulos W."/>
            <person name="Pangilinan J."/>
            <person name="LaButti K."/>
            <person name="Riley R."/>
            <person name="Lipzen A."/>
            <person name="Clum A."/>
            <person name="Drula E."/>
            <person name="Henrissat B."/>
            <person name="Kohler A."/>
            <person name="Grigoriev I.V."/>
            <person name="Martin F.M."/>
            <person name="Hacquard S."/>
        </authorList>
    </citation>
    <scope>NUCLEOTIDE SEQUENCE [LARGE SCALE GENOMIC DNA]</scope>
    <source>
        <strain evidence="3 4">MPI-SDFR-AT-0080</strain>
    </source>
</reference>
<sequence>MAKVLPLQIPNGQSCISPWPIQSHETFQDEPFKQSRFRPACDHQDAYDSIKTKTSFTVPSPGSDSNLCTTRPPTPEPLPAAKDDTTIKPEPSRCIDYLSDDWRDEDISSSWRYITANRKTYGQLSRLENAAWRTWAKAKYQLRTISPETLNWSKDCDMTWLYGPLQTSSGTPFPHHGQEASSNISTPNSFFSKKPILKKRTMSEVMLQSPVSNSLLVKQAATAPRAQQSSTSPLQTRERLTDTRATSDSVILAIPSTSSDKEAMDSVISQSPSCLHTLGDGGRKHIRFDNKVAQYIVVGFDDGDDYDEDNWSDYDSEDDSEDDGLELRTKPRQFSHWTSKNSFDSERKTIEKLPDTTLMYRSDSPDVPDQARAHSLGFGRSSRLSPSPSPSQETLRPSRPSRNLLLRNEDNVDGDIPVEILSAFVGRFSSTTVARRRLDNEDDGESCQSDGLQRITSGMFTPYEEDKDEIMAVWFFSKVVDIVNAVKDIAYIFWNIGWRS</sequence>
<dbReference type="InterPro" id="IPR052292">
    <property type="entry name" value="Glucose_repression_reg"/>
</dbReference>
<dbReference type="PANTHER" id="PTHR28051">
    <property type="entry name" value="PROTEIN MTL1-RELATED"/>
    <property type="match status" value="1"/>
</dbReference>
<name>A0ABQ8GEZ3_9PEZI</name>
<feature type="compositionally biased region" description="Low complexity" evidence="1">
    <location>
        <begin position="375"/>
        <end position="386"/>
    </location>
</feature>
<evidence type="ECO:0000259" key="2">
    <source>
        <dbReference type="Pfam" id="PF08550"/>
    </source>
</evidence>
<feature type="region of interest" description="Disordered" evidence="1">
    <location>
        <begin position="218"/>
        <end position="247"/>
    </location>
</feature>
<feature type="compositionally biased region" description="Polar residues" evidence="1">
    <location>
        <begin position="57"/>
        <end position="71"/>
    </location>
</feature>
<keyword evidence="4" id="KW-1185">Reference proteome</keyword>
<dbReference type="Pfam" id="PF08550">
    <property type="entry name" value="GATA_AreA"/>
    <property type="match status" value="1"/>
</dbReference>
<dbReference type="Proteomes" id="UP000774617">
    <property type="component" value="Unassembled WGS sequence"/>
</dbReference>
<accession>A0ABQ8GEZ3</accession>
<feature type="region of interest" description="Disordered" evidence="1">
    <location>
        <begin position="57"/>
        <end position="86"/>
    </location>
</feature>
<evidence type="ECO:0000256" key="1">
    <source>
        <dbReference type="SAM" id="MobiDB-lite"/>
    </source>
</evidence>
<dbReference type="InterPro" id="IPR013860">
    <property type="entry name" value="AreA_GATA"/>
</dbReference>
<dbReference type="EMBL" id="JAGTJR010000010">
    <property type="protein sequence ID" value="KAH7053496.1"/>
    <property type="molecule type" value="Genomic_DNA"/>
</dbReference>
<gene>
    <name evidence="3" type="ORF">B0J12DRAFT_571059</name>
</gene>
<organism evidence="3 4">
    <name type="scientific">Macrophomina phaseolina</name>
    <dbReference type="NCBI Taxonomy" id="35725"/>
    <lineage>
        <taxon>Eukaryota</taxon>
        <taxon>Fungi</taxon>
        <taxon>Dikarya</taxon>
        <taxon>Ascomycota</taxon>
        <taxon>Pezizomycotina</taxon>
        <taxon>Dothideomycetes</taxon>
        <taxon>Dothideomycetes incertae sedis</taxon>
        <taxon>Botryosphaeriales</taxon>
        <taxon>Botryosphaeriaceae</taxon>
        <taxon>Macrophomina</taxon>
    </lineage>
</organism>
<feature type="region of interest" description="Disordered" evidence="1">
    <location>
        <begin position="354"/>
        <end position="400"/>
    </location>
</feature>
<protein>
    <recommendedName>
        <fullName evidence="2">Nitrogen regulatory protein areA GATA-like domain-containing protein</fullName>
    </recommendedName>
</protein>
<evidence type="ECO:0000313" key="4">
    <source>
        <dbReference type="Proteomes" id="UP000774617"/>
    </source>
</evidence>
<evidence type="ECO:0000313" key="3">
    <source>
        <dbReference type="EMBL" id="KAH7053496.1"/>
    </source>
</evidence>
<feature type="domain" description="Nitrogen regulatory protein areA GATA-like" evidence="2">
    <location>
        <begin position="110"/>
        <end position="137"/>
    </location>
</feature>
<dbReference type="PANTHER" id="PTHR28051:SF1">
    <property type="entry name" value="PROTEIN MTL1-RELATED"/>
    <property type="match status" value="1"/>
</dbReference>
<proteinExistence type="predicted"/>
<comment type="caution">
    <text evidence="3">The sequence shown here is derived from an EMBL/GenBank/DDBJ whole genome shotgun (WGS) entry which is preliminary data.</text>
</comment>